<dbReference type="FunFam" id="3.20.20.10:FF:000018">
    <property type="entry name" value="Pyridoxal phosphate homeostasis protein"/>
    <property type="match status" value="1"/>
</dbReference>
<evidence type="ECO:0000256" key="1">
    <source>
        <dbReference type="ARBA" id="ARBA00022898"/>
    </source>
</evidence>
<evidence type="ECO:0000256" key="3">
    <source>
        <dbReference type="PIRSR" id="PIRSR004848-1"/>
    </source>
</evidence>
<keyword evidence="7" id="KW-1185">Reference proteome</keyword>
<dbReference type="Proteomes" id="UP000190198">
    <property type="component" value="Unassembled WGS sequence"/>
</dbReference>
<dbReference type="InterPro" id="IPR001608">
    <property type="entry name" value="Ala_racemase_N"/>
</dbReference>
<keyword evidence="1 2" id="KW-0663">Pyridoxal phosphate</keyword>
<dbReference type="SUPFAM" id="SSF51419">
    <property type="entry name" value="PLP-binding barrel"/>
    <property type="match status" value="1"/>
</dbReference>
<dbReference type="HAMAP" id="MF_02087">
    <property type="entry name" value="PLP_homeostasis"/>
    <property type="match status" value="1"/>
</dbReference>
<dbReference type="OrthoDB" id="9804072at2"/>
<comment type="function">
    <text evidence="2">Pyridoxal 5'-phosphate (PLP)-binding protein, which is involved in PLP homeostasis.</text>
</comment>
<evidence type="ECO:0000313" key="7">
    <source>
        <dbReference type="Proteomes" id="UP000190198"/>
    </source>
</evidence>
<comment type="caution">
    <text evidence="6">The sequence shown here is derived from an EMBL/GenBank/DDBJ whole genome shotgun (WGS) entry which is preliminary data.</text>
</comment>
<dbReference type="InterPro" id="IPR011078">
    <property type="entry name" value="PyrdxlP_homeostasis"/>
</dbReference>
<name>A0A1T2L645_9GAMM</name>
<dbReference type="Pfam" id="PF01168">
    <property type="entry name" value="Ala_racemase_N"/>
    <property type="match status" value="1"/>
</dbReference>
<evidence type="ECO:0000256" key="4">
    <source>
        <dbReference type="RuleBase" id="RU004514"/>
    </source>
</evidence>
<feature type="domain" description="Alanine racemase N-terminal" evidence="5">
    <location>
        <begin position="28"/>
        <end position="226"/>
    </location>
</feature>
<dbReference type="NCBIfam" id="TIGR00044">
    <property type="entry name" value="YggS family pyridoxal phosphate-dependent enzyme"/>
    <property type="match status" value="1"/>
</dbReference>
<accession>A0A1T2L645</accession>
<dbReference type="PANTHER" id="PTHR10146:SF14">
    <property type="entry name" value="PYRIDOXAL PHOSPHATE HOMEOSTASIS PROTEIN"/>
    <property type="match status" value="1"/>
</dbReference>
<dbReference type="RefSeq" id="WP_078476871.1">
    <property type="nucleotide sequence ID" value="NZ_MPRK01000086.1"/>
</dbReference>
<comment type="cofactor">
    <cofactor evidence="3">
        <name>pyridoxal 5'-phosphate</name>
        <dbReference type="ChEBI" id="CHEBI:597326"/>
    </cofactor>
</comment>
<dbReference type="AlphaFoldDB" id="A0A1T2L645"/>
<dbReference type="InterPro" id="IPR029066">
    <property type="entry name" value="PLP-binding_barrel"/>
</dbReference>
<evidence type="ECO:0000259" key="5">
    <source>
        <dbReference type="Pfam" id="PF01168"/>
    </source>
</evidence>
<protein>
    <recommendedName>
        <fullName evidence="2">Pyridoxal phosphate homeostasis protein</fullName>
        <shortName evidence="2">PLP homeostasis protein</shortName>
    </recommendedName>
</protein>
<feature type="modified residue" description="N6-(pyridoxal phosphate)lysine" evidence="2 3">
    <location>
        <position position="36"/>
    </location>
</feature>
<dbReference type="PANTHER" id="PTHR10146">
    <property type="entry name" value="PROLINE SYNTHETASE CO-TRANSCRIBED BACTERIAL HOMOLOG PROTEIN"/>
    <property type="match status" value="1"/>
</dbReference>
<evidence type="ECO:0000256" key="2">
    <source>
        <dbReference type="HAMAP-Rule" id="MF_02087"/>
    </source>
</evidence>
<organism evidence="6 7">
    <name type="scientific">Solemya elarraichensis gill symbiont</name>
    <dbReference type="NCBI Taxonomy" id="1918949"/>
    <lineage>
        <taxon>Bacteria</taxon>
        <taxon>Pseudomonadati</taxon>
        <taxon>Pseudomonadota</taxon>
        <taxon>Gammaproteobacteria</taxon>
        <taxon>sulfur-oxidizing symbionts</taxon>
    </lineage>
</organism>
<dbReference type="Gene3D" id="3.20.20.10">
    <property type="entry name" value="Alanine racemase"/>
    <property type="match status" value="1"/>
</dbReference>
<comment type="similarity">
    <text evidence="2 4">Belongs to the pyridoxal phosphate-binding protein YggS/PROSC family.</text>
</comment>
<dbReference type="CDD" id="cd06824">
    <property type="entry name" value="PLPDE_III_Yggs_like"/>
    <property type="match status" value="1"/>
</dbReference>
<dbReference type="GO" id="GO:0030170">
    <property type="term" value="F:pyridoxal phosphate binding"/>
    <property type="evidence" value="ECO:0007669"/>
    <property type="project" value="UniProtKB-UniRule"/>
</dbReference>
<evidence type="ECO:0000313" key="6">
    <source>
        <dbReference type="EMBL" id="OOZ40510.1"/>
    </source>
</evidence>
<reference evidence="6 7" key="1">
    <citation type="submission" date="2016-11" db="EMBL/GenBank/DDBJ databases">
        <title>Mixed transmission modes and dynamic genome evolution in an obligate animal-bacterial symbiosis.</title>
        <authorList>
            <person name="Russell S.L."/>
            <person name="Corbett-Detig R.B."/>
            <person name="Cavanaugh C.M."/>
        </authorList>
    </citation>
    <scope>NUCLEOTIDE SEQUENCE [LARGE SCALE GENOMIC DNA]</scope>
    <source>
        <strain evidence="6">Sp-SM6</strain>
    </source>
</reference>
<dbReference type="EMBL" id="MPRK01000086">
    <property type="protein sequence ID" value="OOZ40510.1"/>
    <property type="molecule type" value="Genomic_DNA"/>
</dbReference>
<dbReference type="PIRSF" id="PIRSF004848">
    <property type="entry name" value="YBL036c_PLPDEIII"/>
    <property type="match status" value="1"/>
</dbReference>
<proteinExistence type="inferred from homology"/>
<gene>
    <name evidence="6" type="ORF">BOW52_05770</name>
</gene>
<sequence>MTRISDNLSTIKERIHTAALSCGRSPDGITLLAVSKKKPAGTIREAWDAGQRRFGENYVQEAIDKIAALHDLPIEWHYIGSIQSNKTRLIAENFDWVHGVDSLRQAHRLSNQRPDELNPLNICLQINISNEESKGGIDMQEAESIATAISSLPGLQLRGLMALPAPTDDLQQQAAIFSQMQQLFVQLNSKGLHLDTLSMGMSNDMEEAIRHGATIVRVGTAIFGQRD</sequence>